<name>A0ACC6P5Q5_9BURK</name>
<sequence length="520" mass="58715">MSTKLPINLTDLLRQRTVEGERIEYKTGWNPDAIIRTLCAFANDFENLGGGYVVIGQDCDANGQPVFPPVGLADNQLDKIQQELLAACQLIQPQYFPVLSIEEVEGRKLIVLWAPGGQNRPYKAPEAVTANKKTWRYYIRRYSSTVEAKGEAEQDLLSLAARVPFDDRYNQSARIDDLSKPLMQAFLQEVGSTLAEDAPGLSVEALARQMNVAGGPAESPWPKNVGLLFFNETPERFFPGVQIDVVWFPEGAGGDRFEEKIFKGPLARMTREALSYIQRNFLRETVIKHPNRAEATRVWNFPYAAIEEALVNAVYHRSYEEREPIEVRINNEELVILSFPGPDRSIRLEDFPAGRAVSRRYRNRRIGEFLKELDLTEGRSTGIPKILKVMAANGSPAPLFESDEDRLSFVIRLPCHPLARPVPPKVTGEVAPEVTPEVAPEVVRVVLALQEELSRTGLQQALDLKDEKHFRKAYLLPALDSGLVEMTRPETPRSSKQRYRRTALGKRWLELHSDTGKDRK</sequence>
<comment type="caution">
    <text evidence="1">The sequence shown here is derived from an EMBL/GenBank/DDBJ whole genome shotgun (WGS) entry which is preliminary data.</text>
</comment>
<proteinExistence type="predicted"/>
<organism evidence="1 2">
    <name type="scientific">Amphibiibacter pelophylacis</name>
    <dbReference type="NCBI Taxonomy" id="1799477"/>
    <lineage>
        <taxon>Bacteria</taxon>
        <taxon>Pseudomonadati</taxon>
        <taxon>Pseudomonadota</taxon>
        <taxon>Betaproteobacteria</taxon>
        <taxon>Burkholderiales</taxon>
        <taxon>Sphaerotilaceae</taxon>
        <taxon>Amphibiibacter</taxon>
    </lineage>
</organism>
<gene>
    <name evidence="1" type="ORF">RV045_14125</name>
</gene>
<reference evidence="1" key="1">
    <citation type="submission" date="2023-10" db="EMBL/GenBank/DDBJ databases">
        <title>Amphibacter perezi, gen. nov., sp. nov. a novel taxa of the family Comamonadaceae, class Betaproteobacteria isolated from the skin microbiota of Pelophylax perezi from different populations.</title>
        <authorList>
            <person name="Costa S."/>
            <person name="Proenca D.N."/>
            <person name="Lopes I."/>
            <person name="Morais P.V."/>
        </authorList>
    </citation>
    <scope>NUCLEOTIDE SEQUENCE</scope>
    <source>
        <strain evidence="1">SL12-8</strain>
    </source>
</reference>
<evidence type="ECO:0000313" key="1">
    <source>
        <dbReference type="EMBL" id="MEJ7139559.1"/>
    </source>
</evidence>
<dbReference type="EMBL" id="JAWDIE010000034">
    <property type="protein sequence ID" value="MEJ7139559.1"/>
    <property type="molecule type" value="Genomic_DNA"/>
</dbReference>
<accession>A0ACC6P5Q5</accession>
<evidence type="ECO:0000313" key="2">
    <source>
        <dbReference type="Proteomes" id="UP001364695"/>
    </source>
</evidence>
<protein>
    <submittedName>
        <fullName evidence="1">DNA binding domain-containing protein</fullName>
    </submittedName>
</protein>
<keyword evidence="2" id="KW-1185">Reference proteome</keyword>
<dbReference type="Proteomes" id="UP001364695">
    <property type="component" value="Unassembled WGS sequence"/>
</dbReference>